<accession>A0A1W1CTK3</accession>
<dbReference type="InterPro" id="IPR035923">
    <property type="entry name" value="TT1751-like_sf"/>
</dbReference>
<gene>
    <name evidence="2" type="ORF">MNB_SUP05-5-21</name>
</gene>
<evidence type="ECO:0000259" key="1">
    <source>
        <dbReference type="Pfam" id="PF03625"/>
    </source>
</evidence>
<protein>
    <recommendedName>
        <fullName evidence="1">DUF302 domain-containing protein</fullName>
    </recommendedName>
</protein>
<dbReference type="Gene3D" id="3.30.310.70">
    <property type="entry name" value="TT1751-like domain"/>
    <property type="match status" value="1"/>
</dbReference>
<dbReference type="Pfam" id="PF03625">
    <property type="entry name" value="DUF302"/>
    <property type="match status" value="1"/>
</dbReference>
<reference evidence="2" key="1">
    <citation type="submission" date="2016-10" db="EMBL/GenBank/DDBJ databases">
        <authorList>
            <person name="de Groot N.N."/>
        </authorList>
    </citation>
    <scope>NUCLEOTIDE SEQUENCE</scope>
</reference>
<feature type="domain" description="DUF302" evidence="1">
    <location>
        <begin position="99"/>
        <end position="159"/>
    </location>
</feature>
<organism evidence="2">
    <name type="scientific">hydrothermal vent metagenome</name>
    <dbReference type="NCBI Taxonomy" id="652676"/>
    <lineage>
        <taxon>unclassified sequences</taxon>
        <taxon>metagenomes</taxon>
        <taxon>ecological metagenomes</taxon>
    </lineage>
</organism>
<dbReference type="CDD" id="cd14797">
    <property type="entry name" value="DUF302"/>
    <property type="match status" value="1"/>
</dbReference>
<dbReference type="SUPFAM" id="SSF103247">
    <property type="entry name" value="TT1751-like"/>
    <property type="match status" value="1"/>
</dbReference>
<dbReference type="EMBL" id="FPHJ01000065">
    <property type="protein sequence ID" value="SFV69109.1"/>
    <property type="molecule type" value="Genomic_DNA"/>
</dbReference>
<name>A0A1W1CTK3_9ZZZZ</name>
<proteinExistence type="predicted"/>
<dbReference type="InterPro" id="IPR005180">
    <property type="entry name" value="DUF302"/>
</dbReference>
<dbReference type="AlphaFoldDB" id="A0A1W1CTK3"/>
<evidence type="ECO:0000313" key="2">
    <source>
        <dbReference type="EMBL" id="SFV69109.1"/>
    </source>
</evidence>
<sequence>MKYIKTFLLLIGILATFLMGYSQYKYNLITKMVMAPALHEKALDIYMNMAVRLFETGDITMASIRRVKVNKDVSIGDIEEAMHNAAIDLNIKEVGTLPLSQEVENQTGKKQKFLKIYQYCVPTTAITMVAYSDAFSAYLPCRIALVEAKDGTKWLYTLDMDLMIYGGAPLPKKLNKLALQVQKTIYAIQNAGANGDYDPDSEE</sequence>